<name>A0A085ZFZ3_9FLAO</name>
<reference evidence="1 2" key="1">
    <citation type="submission" date="2014-07" db="EMBL/GenBank/DDBJ databases">
        <title>Genome of Flavobacterium reichenbachii LMG 25512.</title>
        <authorList>
            <person name="Stropko S.J."/>
            <person name="Pipes S.E."/>
            <person name="Newman J.D."/>
        </authorList>
    </citation>
    <scope>NUCLEOTIDE SEQUENCE [LARGE SCALE GENOMIC DNA]</scope>
    <source>
        <strain evidence="1 2">LMG 25512</strain>
    </source>
</reference>
<evidence type="ECO:0000313" key="2">
    <source>
        <dbReference type="Proteomes" id="UP000028715"/>
    </source>
</evidence>
<protein>
    <recommendedName>
        <fullName evidence="3">DUF1877 domain-containing protein</fullName>
    </recommendedName>
</protein>
<dbReference type="Proteomes" id="UP000028715">
    <property type="component" value="Unassembled WGS sequence"/>
</dbReference>
<accession>A0A085ZFZ3</accession>
<comment type="caution">
    <text evidence="1">The sequence shown here is derived from an EMBL/GenBank/DDBJ whole genome shotgun (WGS) entry which is preliminary data.</text>
</comment>
<evidence type="ECO:0008006" key="3">
    <source>
        <dbReference type="Google" id="ProtNLM"/>
    </source>
</evidence>
<organism evidence="1 2">
    <name type="scientific">Flavobacterium reichenbachii</name>
    <dbReference type="NCBI Taxonomy" id="362418"/>
    <lineage>
        <taxon>Bacteria</taxon>
        <taxon>Pseudomonadati</taxon>
        <taxon>Bacteroidota</taxon>
        <taxon>Flavobacteriia</taxon>
        <taxon>Flavobacteriales</taxon>
        <taxon>Flavobacteriaceae</taxon>
        <taxon>Flavobacterium</taxon>
    </lineage>
</organism>
<proteinExistence type="predicted"/>
<sequence length="147" mass="16775">MALTGSLYKLSNEELKNQIKNKFSELESLKETADLSYYAIDLLEILNKFSGLGSETVGKIIQGDNSFSPEDGYIGYSSSEEVKINKETILDKITIEKFVEFWETGEQQNFAHTQSQNKTFVLKYFENIKEAYETAVNENMALIFRIG</sequence>
<dbReference type="Gene3D" id="3.40.1760.10">
    <property type="entry name" value="YfbM-like super family"/>
    <property type="match status" value="1"/>
</dbReference>
<dbReference type="EMBL" id="JPRL01000002">
    <property type="protein sequence ID" value="KFF03357.1"/>
    <property type="molecule type" value="Genomic_DNA"/>
</dbReference>
<evidence type="ECO:0000313" key="1">
    <source>
        <dbReference type="EMBL" id="KFF03357.1"/>
    </source>
</evidence>
<dbReference type="SUPFAM" id="SSF111069">
    <property type="entry name" value="Hypothetical protein yfbM"/>
    <property type="match status" value="1"/>
</dbReference>
<dbReference type="RefSeq" id="WP_035688857.1">
    <property type="nucleotide sequence ID" value="NZ_JPRL01000002.1"/>
</dbReference>
<gene>
    <name evidence="1" type="ORF">IW19_20940</name>
</gene>
<dbReference type="AlphaFoldDB" id="A0A085ZFZ3"/>
<dbReference type="InterPro" id="IPR035944">
    <property type="entry name" value="YfbM-like_sf"/>
</dbReference>
<keyword evidence="2" id="KW-1185">Reference proteome</keyword>